<dbReference type="PANTHER" id="PTHR43133:SF8">
    <property type="entry name" value="RNA POLYMERASE SIGMA FACTOR HI_1459-RELATED"/>
    <property type="match status" value="1"/>
</dbReference>
<evidence type="ECO:0000313" key="9">
    <source>
        <dbReference type="EMBL" id="TFV35869.1"/>
    </source>
</evidence>
<dbReference type="InterPro" id="IPR000838">
    <property type="entry name" value="RNA_pol_sigma70_ECF_CS"/>
</dbReference>
<dbReference type="InterPro" id="IPR013249">
    <property type="entry name" value="RNA_pol_sigma70_r4_t2"/>
</dbReference>
<dbReference type="InterPro" id="IPR039425">
    <property type="entry name" value="RNA_pol_sigma-70-like"/>
</dbReference>
<keyword evidence="5 6" id="KW-0804">Transcription</keyword>
<dbReference type="RefSeq" id="WP_135179698.1">
    <property type="nucleotide sequence ID" value="NZ_SPQT01000086.1"/>
</dbReference>
<feature type="domain" description="RNA polymerase sigma-70 region 2" evidence="7">
    <location>
        <begin position="12"/>
        <end position="78"/>
    </location>
</feature>
<dbReference type="InterPro" id="IPR014284">
    <property type="entry name" value="RNA_pol_sigma-70_dom"/>
</dbReference>
<evidence type="ECO:0000256" key="5">
    <source>
        <dbReference type="ARBA" id="ARBA00023163"/>
    </source>
</evidence>
<protein>
    <recommendedName>
        <fullName evidence="6">RNA polymerase sigma factor</fullName>
    </recommendedName>
</protein>
<evidence type="ECO:0000313" key="10">
    <source>
        <dbReference type="Proteomes" id="UP000297966"/>
    </source>
</evidence>
<dbReference type="InterPro" id="IPR013324">
    <property type="entry name" value="RNA_pol_sigma_r3/r4-like"/>
</dbReference>
<evidence type="ECO:0000256" key="2">
    <source>
        <dbReference type="ARBA" id="ARBA00023015"/>
    </source>
</evidence>
<sequence>MNPDPTARFNTLVAPHLADALAFARWITRDRADAEDVVQEACVRAFRSIDRFSGSNAKAWLLTIVRNTAFTWLSDKRRLSLVSLDDLSDQERLEVEQGEACERDISPEATIIALGDAALLEKLVSELPIGFREVLVLRDIQGLEYREISGVTGLPLGTVMSRLARARQKLITQIRQERS</sequence>
<comment type="caution">
    <text evidence="9">The sequence shown here is derived from an EMBL/GenBank/DDBJ whole genome shotgun (WGS) entry which is preliminary data.</text>
</comment>
<dbReference type="EMBL" id="SPQT01000086">
    <property type="protein sequence ID" value="TFV35869.1"/>
    <property type="molecule type" value="Genomic_DNA"/>
</dbReference>
<reference evidence="9 10" key="1">
    <citation type="submission" date="2019-03" db="EMBL/GenBank/DDBJ databases">
        <title>Bradyrhizobium diversity isolated from nodules of Chamaecrista fasciculata.</title>
        <authorList>
            <person name="Klepa M.S."/>
            <person name="Urquiaga M.O."/>
            <person name="Hungria M."/>
            <person name="Delamuta J.R."/>
        </authorList>
    </citation>
    <scope>NUCLEOTIDE SEQUENCE [LARGE SCALE GENOMIC DNA]</scope>
    <source>
        <strain evidence="9 10">CNPSo 3448</strain>
    </source>
</reference>
<dbReference type="PANTHER" id="PTHR43133">
    <property type="entry name" value="RNA POLYMERASE ECF-TYPE SIGMA FACTO"/>
    <property type="match status" value="1"/>
</dbReference>
<dbReference type="Pfam" id="PF04542">
    <property type="entry name" value="Sigma70_r2"/>
    <property type="match status" value="1"/>
</dbReference>
<dbReference type="CDD" id="cd06171">
    <property type="entry name" value="Sigma70_r4"/>
    <property type="match status" value="1"/>
</dbReference>
<dbReference type="Proteomes" id="UP000297966">
    <property type="component" value="Unassembled WGS sequence"/>
</dbReference>
<gene>
    <name evidence="9" type="ORF">E4K65_46170</name>
</gene>
<evidence type="ECO:0000259" key="7">
    <source>
        <dbReference type="Pfam" id="PF04542"/>
    </source>
</evidence>
<organism evidence="9 10">
    <name type="scientific">Bradyrhizobium niftali</name>
    <dbReference type="NCBI Taxonomy" id="2560055"/>
    <lineage>
        <taxon>Bacteria</taxon>
        <taxon>Pseudomonadati</taxon>
        <taxon>Pseudomonadota</taxon>
        <taxon>Alphaproteobacteria</taxon>
        <taxon>Hyphomicrobiales</taxon>
        <taxon>Nitrobacteraceae</taxon>
        <taxon>Bradyrhizobium</taxon>
    </lineage>
</organism>
<keyword evidence="10" id="KW-1185">Reference proteome</keyword>
<dbReference type="OrthoDB" id="9803470at2"/>
<accession>A0A4Y9KZC9</accession>
<dbReference type="GO" id="GO:0003677">
    <property type="term" value="F:DNA binding"/>
    <property type="evidence" value="ECO:0007669"/>
    <property type="project" value="UniProtKB-KW"/>
</dbReference>
<dbReference type="InterPro" id="IPR036388">
    <property type="entry name" value="WH-like_DNA-bd_sf"/>
</dbReference>
<dbReference type="Gene3D" id="1.10.10.10">
    <property type="entry name" value="Winged helix-like DNA-binding domain superfamily/Winged helix DNA-binding domain"/>
    <property type="match status" value="1"/>
</dbReference>
<dbReference type="SUPFAM" id="SSF88659">
    <property type="entry name" value="Sigma3 and sigma4 domains of RNA polymerase sigma factors"/>
    <property type="match status" value="1"/>
</dbReference>
<evidence type="ECO:0000256" key="4">
    <source>
        <dbReference type="ARBA" id="ARBA00023125"/>
    </source>
</evidence>
<comment type="similarity">
    <text evidence="1 6">Belongs to the sigma-70 factor family. ECF subfamily.</text>
</comment>
<name>A0A4Y9KZC9_9BRAD</name>
<dbReference type="GO" id="GO:0016987">
    <property type="term" value="F:sigma factor activity"/>
    <property type="evidence" value="ECO:0007669"/>
    <property type="project" value="UniProtKB-KW"/>
</dbReference>
<evidence type="ECO:0000256" key="3">
    <source>
        <dbReference type="ARBA" id="ARBA00023082"/>
    </source>
</evidence>
<dbReference type="AlphaFoldDB" id="A0A4Y9KZC9"/>
<feature type="domain" description="RNA polymerase sigma factor 70 region 4 type 2" evidence="8">
    <location>
        <begin position="119"/>
        <end position="170"/>
    </location>
</feature>
<proteinExistence type="inferred from homology"/>
<dbReference type="GO" id="GO:0006352">
    <property type="term" value="P:DNA-templated transcription initiation"/>
    <property type="evidence" value="ECO:0007669"/>
    <property type="project" value="InterPro"/>
</dbReference>
<keyword evidence="4 6" id="KW-0238">DNA-binding</keyword>
<evidence type="ECO:0000256" key="1">
    <source>
        <dbReference type="ARBA" id="ARBA00010641"/>
    </source>
</evidence>
<dbReference type="InterPro" id="IPR013325">
    <property type="entry name" value="RNA_pol_sigma_r2"/>
</dbReference>
<evidence type="ECO:0000259" key="8">
    <source>
        <dbReference type="Pfam" id="PF08281"/>
    </source>
</evidence>
<keyword evidence="3 6" id="KW-0731">Sigma factor</keyword>
<dbReference type="SUPFAM" id="SSF88946">
    <property type="entry name" value="Sigma2 domain of RNA polymerase sigma factors"/>
    <property type="match status" value="1"/>
</dbReference>
<dbReference type="Pfam" id="PF08281">
    <property type="entry name" value="Sigma70_r4_2"/>
    <property type="match status" value="1"/>
</dbReference>
<dbReference type="InterPro" id="IPR007627">
    <property type="entry name" value="RNA_pol_sigma70_r2"/>
</dbReference>
<dbReference type="PROSITE" id="PS01063">
    <property type="entry name" value="SIGMA70_ECF"/>
    <property type="match status" value="1"/>
</dbReference>
<evidence type="ECO:0000256" key="6">
    <source>
        <dbReference type="RuleBase" id="RU000716"/>
    </source>
</evidence>
<dbReference type="Gene3D" id="1.10.1740.10">
    <property type="match status" value="1"/>
</dbReference>
<keyword evidence="2 6" id="KW-0805">Transcription regulation</keyword>
<dbReference type="NCBIfam" id="TIGR02937">
    <property type="entry name" value="sigma70-ECF"/>
    <property type="match status" value="1"/>
</dbReference>